<comment type="caution">
    <text evidence="1">The sequence shown here is derived from an EMBL/GenBank/DDBJ whole genome shotgun (WGS) entry which is preliminary data.</text>
</comment>
<evidence type="ECO:0000313" key="1">
    <source>
        <dbReference type="EMBL" id="GBN14552.1"/>
    </source>
</evidence>
<keyword evidence="2" id="KW-1185">Reference proteome</keyword>
<evidence type="ECO:0000313" key="2">
    <source>
        <dbReference type="Proteomes" id="UP000499080"/>
    </source>
</evidence>
<protein>
    <submittedName>
        <fullName evidence="1">Uncharacterized protein</fullName>
    </submittedName>
</protein>
<dbReference type="EMBL" id="BGPR01005916">
    <property type="protein sequence ID" value="GBN14552.1"/>
    <property type="molecule type" value="Genomic_DNA"/>
</dbReference>
<dbReference type="Proteomes" id="UP000499080">
    <property type="component" value="Unassembled WGS sequence"/>
</dbReference>
<name>A0A4Y2LIY8_ARAVE</name>
<proteinExistence type="predicted"/>
<gene>
    <name evidence="1" type="ORF">AVEN_126417_1</name>
</gene>
<dbReference type="AlphaFoldDB" id="A0A4Y2LIY8"/>
<accession>A0A4Y2LIY8</accession>
<reference evidence="1 2" key="1">
    <citation type="journal article" date="2019" name="Sci. Rep.">
        <title>Orb-weaving spider Araneus ventricosus genome elucidates the spidroin gene catalogue.</title>
        <authorList>
            <person name="Kono N."/>
            <person name="Nakamura H."/>
            <person name="Ohtoshi R."/>
            <person name="Moran D.A.P."/>
            <person name="Shinohara A."/>
            <person name="Yoshida Y."/>
            <person name="Fujiwara M."/>
            <person name="Mori M."/>
            <person name="Tomita M."/>
            <person name="Arakawa K."/>
        </authorList>
    </citation>
    <scope>NUCLEOTIDE SEQUENCE [LARGE SCALE GENOMIC DNA]</scope>
</reference>
<organism evidence="1 2">
    <name type="scientific">Araneus ventricosus</name>
    <name type="common">Orbweaver spider</name>
    <name type="synonym">Epeira ventricosa</name>
    <dbReference type="NCBI Taxonomy" id="182803"/>
    <lineage>
        <taxon>Eukaryota</taxon>
        <taxon>Metazoa</taxon>
        <taxon>Ecdysozoa</taxon>
        <taxon>Arthropoda</taxon>
        <taxon>Chelicerata</taxon>
        <taxon>Arachnida</taxon>
        <taxon>Araneae</taxon>
        <taxon>Araneomorphae</taxon>
        <taxon>Entelegynae</taxon>
        <taxon>Araneoidea</taxon>
        <taxon>Araneidae</taxon>
        <taxon>Araneus</taxon>
    </lineage>
</organism>
<sequence length="92" mass="10342">MARFLDRWLKLQIEKDKIGSFATGRDVRKHGSGRRNAEKDVAVQSSLIKFIVNTFMNNSYSSGINSSSSSIASGLFRKAESINVHHKKNSHF</sequence>